<proteinExistence type="predicted"/>
<reference evidence="1 2" key="1">
    <citation type="journal article" date="2020" name="Biotechnol. Biofuels">
        <title>New insights from the biogas microbiome by comprehensive genome-resolved metagenomics of nearly 1600 species originating from multiple anaerobic digesters.</title>
        <authorList>
            <person name="Campanaro S."/>
            <person name="Treu L."/>
            <person name="Rodriguez-R L.M."/>
            <person name="Kovalovszki A."/>
            <person name="Ziels R.M."/>
            <person name="Maus I."/>
            <person name="Zhu X."/>
            <person name="Kougias P.G."/>
            <person name="Basile A."/>
            <person name="Luo G."/>
            <person name="Schluter A."/>
            <person name="Konstantinidis K.T."/>
            <person name="Angelidaki I."/>
        </authorList>
    </citation>
    <scope>NUCLEOTIDE SEQUENCE [LARGE SCALE GENOMIC DNA]</scope>
    <source>
        <strain evidence="1">AS27yjCOA_65</strain>
    </source>
</reference>
<accession>A0A7X9FRH9</accession>
<evidence type="ECO:0000313" key="2">
    <source>
        <dbReference type="Proteomes" id="UP000524246"/>
    </source>
</evidence>
<comment type="caution">
    <text evidence="1">The sequence shown here is derived from an EMBL/GenBank/DDBJ whole genome shotgun (WGS) entry which is preliminary data.</text>
</comment>
<gene>
    <name evidence="1" type="ORF">GYA55_05040</name>
</gene>
<organism evidence="1 2">
    <name type="scientific">SAR324 cluster bacterium</name>
    <dbReference type="NCBI Taxonomy" id="2024889"/>
    <lineage>
        <taxon>Bacteria</taxon>
        <taxon>Deltaproteobacteria</taxon>
        <taxon>SAR324 cluster</taxon>
    </lineage>
</organism>
<dbReference type="Proteomes" id="UP000524246">
    <property type="component" value="Unassembled WGS sequence"/>
</dbReference>
<dbReference type="AlphaFoldDB" id="A0A7X9FRH9"/>
<sequence>MSNYINSIDRAIKLLKTPSIYSDYISIKIVPDNSGCCCLNHWSTTWAKVDKYIFPDGPIRSGITGNEGDALIHQNEAEFVLECH</sequence>
<protein>
    <submittedName>
        <fullName evidence="1">Uncharacterized protein</fullName>
    </submittedName>
</protein>
<dbReference type="EMBL" id="JAAZON010000211">
    <property type="protein sequence ID" value="NMC62516.1"/>
    <property type="molecule type" value="Genomic_DNA"/>
</dbReference>
<evidence type="ECO:0000313" key="1">
    <source>
        <dbReference type="EMBL" id="NMC62516.1"/>
    </source>
</evidence>
<name>A0A7X9FRH9_9DELT</name>